<dbReference type="Proteomes" id="UP001232445">
    <property type="component" value="Unassembled WGS sequence"/>
</dbReference>
<evidence type="ECO:0008006" key="4">
    <source>
        <dbReference type="Google" id="ProtNLM"/>
    </source>
</evidence>
<reference evidence="2 3" key="1">
    <citation type="submission" date="2023-07" db="EMBL/GenBank/DDBJ databases">
        <title>Genomic Encyclopedia of Type Strains, Phase IV (KMG-IV): sequencing the most valuable type-strain genomes for metagenomic binning, comparative biology and taxonomic classification.</title>
        <authorList>
            <person name="Goeker M."/>
        </authorList>
    </citation>
    <scope>NUCLEOTIDE SEQUENCE [LARGE SCALE GENOMIC DNA]</scope>
    <source>
        <strain evidence="2 3">DSM 17740</strain>
    </source>
</reference>
<proteinExistence type="predicted"/>
<gene>
    <name evidence="2" type="ORF">J2S00_002544</name>
</gene>
<keyword evidence="1" id="KW-0812">Transmembrane</keyword>
<dbReference type="EMBL" id="JAUSUQ010000009">
    <property type="protein sequence ID" value="MDQ0339751.1"/>
    <property type="molecule type" value="Genomic_DNA"/>
</dbReference>
<organism evidence="2 3">
    <name type="scientific">Caldalkalibacillus uzonensis</name>
    <dbReference type="NCBI Taxonomy" id="353224"/>
    <lineage>
        <taxon>Bacteria</taxon>
        <taxon>Bacillati</taxon>
        <taxon>Bacillota</taxon>
        <taxon>Bacilli</taxon>
        <taxon>Bacillales</taxon>
        <taxon>Bacillaceae</taxon>
        <taxon>Caldalkalibacillus</taxon>
    </lineage>
</organism>
<comment type="caution">
    <text evidence="2">The sequence shown here is derived from an EMBL/GenBank/DDBJ whole genome shotgun (WGS) entry which is preliminary data.</text>
</comment>
<keyword evidence="3" id="KW-1185">Reference proteome</keyword>
<sequence length="47" mass="5512">MSKVPLNEVDKHHEDNLKGSFLLVFVIAGIILVMWFGVFYLYVKWTL</sequence>
<evidence type="ECO:0000313" key="2">
    <source>
        <dbReference type="EMBL" id="MDQ0339751.1"/>
    </source>
</evidence>
<dbReference type="RefSeq" id="WP_307340213.1">
    <property type="nucleotide sequence ID" value="NZ_JAUSUQ010000009.1"/>
</dbReference>
<accession>A0ABU0CV18</accession>
<name>A0ABU0CV18_9BACI</name>
<feature type="transmembrane region" description="Helical" evidence="1">
    <location>
        <begin position="20"/>
        <end position="43"/>
    </location>
</feature>
<dbReference type="Pfam" id="PF08113">
    <property type="entry name" value="CoxIIa"/>
    <property type="match status" value="1"/>
</dbReference>
<keyword evidence="1" id="KW-1133">Transmembrane helix</keyword>
<dbReference type="InterPro" id="IPR012538">
    <property type="entry name" value="Cyt_c_oxidase_su2a"/>
</dbReference>
<evidence type="ECO:0000313" key="3">
    <source>
        <dbReference type="Proteomes" id="UP001232445"/>
    </source>
</evidence>
<protein>
    <recommendedName>
        <fullName evidence="4">Cytochrome c oxidase subunit 2A</fullName>
    </recommendedName>
</protein>
<keyword evidence="1" id="KW-0472">Membrane</keyword>
<evidence type="ECO:0000256" key="1">
    <source>
        <dbReference type="SAM" id="Phobius"/>
    </source>
</evidence>